<protein>
    <recommendedName>
        <fullName evidence="3">acid phosphatase</fullName>
        <ecNumber evidence="3">3.1.3.2</ecNumber>
    </recommendedName>
</protein>
<comment type="catalytic activity">
    <reaction evidence="1">
        <text>a phosphate monoester + H2O = an alcohol + phosphate</text>
        <dbReference type="Rhea" id="RHEA:15017"/>
        <dbReference type="ChEBI" id="CHEBI:15377"/>
        <dbReference type="ChEBI" id="CHEBI:30879"/>
        <dbReference type="ChEBI" id="CHEBI:43474"/>
        <dbReference type="ChEBI" id="CHEBI:67140"/>
        <dbReference type="EC" id="3.1.3.2"/>
    </reaction>
</comment>
<accession>A0A914MUY6</accession>
<keyword evidence="8" id="KW-1185">Reference proteome</keyword>
<dbReference type="InterPro" id="IPR029033">
    <property type="entry name" value="His_PPase_superfam"/>
</dbReference>
<evidence type="ECO:0000256" key="2">
    <source>
        <dbReference type="ARBA" id="ARBA00005375"/>
    </source>
</evidence>
<keyword evidence="4" id="KW-0732">Signal</keyword>
<dbReference type="Gene3D" id="3.40.50.1240">
    <property type="entry name" value="Phosphoglycerate mutase-like"/>
    <property type="match status" value="1"/>
</dbReference>
<dbReference type="EC" id="3.1.3.2" evidence="3"/>
<dbReference type="InterPro" id="IPR050645">
    <property type="entry name" value="Histidine_acid_phosphatase"/>
</dbReference>
<evidence type="ECO:0000313" key="8">
    <source>
        <dbReference type="Proteomes" id="UP000887563"/>
    </source>
</evidence>
<dbReference type="SUPFAM" id="SSF53254">
    <property type="entry name" value="Phosphoglycerate mutase-like"/>
    <property type="match status" value="1"/>
</dbReference>
<dbReference type="PANTHER" id="PTHR11567">
    <property type="entry name" value="ACID PHOSPHATASE-RELATED"/>
    <property type="match status" value="1"/>
</dbReference>
<dbReference type="CDD" id="cd07061">
    <property type="entry name" value="HP_HAP_like"/>
    <property type="match status" value="1"/>
</dbReference>
<evidence type="ECO:0000256" key="3">
    <source>
        <dbReference type="ARBA" id="ARBA00012646"/>
    </source>
</evidence>
<keyword evidence="6" id="KW-1015">Disulfide bond</keyword>
<dbReference type="InterPro" id="IPR033379">
    <property type="entry name" value="Acid_Pase_AS"/>
</dbReference>
<dbReference type="PANTHER" id="PTHR11567:SF211">
    <property type="entry name" value="PROSTATIC ACID PHOSPHATASE"/>
    <property type="match status" value="1"/>
</dbReference>
<comment type="similarity">
    <text evidence="2">Belongs to the histidine acid phosphatase family.</text>
</comment>
<sequence length="151" mass="16941">MVESRADLKTLLFVTAVWRHGDRTPTSLLPSDTQNTVEMIKAKFGGLGQLTELGALQQFKLGILLRDRYSGFLSDEYSKNEIGYRSSYYNRTKMSILANQQGMFASNGQIAPKLPLTENVPKTGIVIKYLQKGEDPYVFDEVDCPVAKNSR</sequence>
<dbReference type="GO" id="GO:0003993">
    <property type="term" value="F:acid phosphatase activity"/>
    <property type="evidence" value="ECO:0007669"/>
    <property type="project" value="UniProtKB-EC"/>
</dbReference>
<evidence type="ECO:0000256" key="1">
    <source>
        <dbReference type="ARBA" id="ARBA00000032"/>
    </source>
</evidence>
<dbReference type="PROSITE" id="PS00616">
    <property type="entry name" value="HIS_ACID_PHOSPHAT_1"/>
    <property type="match status" value="1"/>
</dbReference>
<proteinExistence type="inferred from homology"/>
<evidence type="ECO:0000256" key="7">
    <source>
        <dbReference type="ARBA" id="ARBA00023180"/>
    </source>
</evidence>
<reference evidence="9" key="1">
    <citation type="submission" date="2022-11" db="UniProtKB">
        <authorList>
            <consortium name="WormBaseParasite"/>
        </authorList>
    </citation>
    <scope>IDENTIFICATION</scope>
</reference>
<dbReference type="Pfam" id="PF00328">
    <property type="entry name" value="His_Phos_2"/>
    <property type="match status" value="1"/>
</dbReference>
<dbReference type="WBParaSite" id="Minc3s02797g31601">
    <property type="protein sequence ID" value="Minc3s02797g31601"/>
    <property type="gene ID" value="Minc3s02797g31601"/>
</dbReference>
<name>A0A914MUY6_MELIC</name>
<dbReference type="Proteomes" id="UP000887563">
    <property type="component" value="Unplaced"/>
</dbReference>
<organism evidence="8 9">
    <name type="scientific">Meloidogyne incognita</name>
    <name type="common">Southern root-knot nematode worm</name>
    <name type="synonym">Oxyuris incognita</name>
    <dbReference type="NCBI Taxonomy" id="6306"/>
    <lineage>
        <taxon>Eukaryota</taxon>
        <taxon>Metazoa</taxon>
        <taxon>Ecdysozoa</taxon>
        <taxon>Nematoda</taxon>
        <taxon>Chromadorea</taxon>
        <taxon>Rhabditida</taxon>
        <taxon>Tylenchina</taxon>
        <taxon>Tylenchomorpha</taxon>
        <taxon>Tylenchoidea</taxon>
        <taxon>Meloidogynidae</taxon>
        <taxon>Meloidogyninae</taxon>
        <taxon>Meloidogyne</taxon>
        <taxon>Meloidogyne incognita group</taxon>
    </lineage>
</organism>
<evidence type="ECO:0000256" key="5">
    <source>
        <dbReference type="ARBA" id="ARBA00022801"/>
    </source>
</evidence>
<dbReference type="AlphaFoldDB" id="A0A914MUY6"/>
<evidence type="ECO:0000313" key="9">
    <source>
        <dbReference type="WBParaSite" id="Minc3s02797g31601"/>
    </source>
</evidence>
<keyword evidence="7" id="KW-0325">Glycoprotein</keyword>
<evidence type="ECO:0000256" key="4">
    <source>
        <dbReference type="ARBA" id="ARBA00022729"/>
    </source>
</evidence>
<keyword evidence="5" id="KW-0378">Hydrolase</keyword>
<dbReference type="InterPro" id="IPR000560">
    <property type="entry name" value="His_Pase_clade-2"/>
</dbReference>
<evidence type="ECO:0000256" key="6">
    <source>
        <dbReference type="ARBA" id="ARBA00023157"/>
    </source>
</evidence>